<comment type="caution">
    <text evidence="18">The sequence shown here is derived from an EMBL/GenBank/DDBJ whole genome shotgun (WGS) entry which is preliminary data.</text>
</comment>
<keyword evidence="5" id="KW-0410">Iron transport</keyword>
<evidence type="ECO:0000256" key="13">
    <source>
        <dbReference type="ARBA" id="ARBA00023237"/>
    </source>
</evidence>
<keyword evidence="13 14" id="KW-0998">Cell outer membrane</keyword>
<dbReference type="InterPro" id="IPR010105">
    <property type="entry name" value="TonB_sidphr_rcpt"/>
</dbReference>
<name>A0A926S1C6_9SPHI</name>
<dbReference type="Gene3D" id="2.40.170.20">
    <property type="entry name" value="TonB-dependent receptor, beta-barrel domain"/>
    <property type="match status" value="1"/>
</dbReference>
<reference evidence="18" key="1">
    <citation type="submission" date="2020-09" db="EMBL/GenBank/DDBJ databases">
        <title>Novel species of Mucilaginibacter isolated from a glacier on the Tibetan Plateau.</title>
        <authorList>
            <person name="Liu Q."/>
            <person name="Xin Y.-H."/>
        </authorList>
    </citation>
    <scope>NUCLEOTIDE SEQUENCE</scope>
    <source>
        <strain evidence="18">ZB1P21</strain>
    </source>
</reference>
<evidence type="ECO:0000256" key="6">
    <source>
        <dbReference type="ARBA" id="ARBA00022692"/>
    </source>
</evidence>
<dbReference type="PANTHER" id="PTHR32552">
    <property type="entry name" value="FERRICHROME IRON RECEPTOR-RELATED"/>
    <property type="match status" value="1"/>
</dbReference>
<dbReference type="InterPro" id="IPR037066">
    <property type="entry name" value="Plug_dom_sf"/>
</dbReference>
<comment type="similarity">
    <text evidence="2 14 15">Belongs to the TonB-dependent receptor family.</text>
</comment>
<dbReference type="Gene3D" id="2.170.130.10">
    <property type="entry name" value="TonB-dependent receptor, plug domain"/>
    <property type="match status" value="1"/>
</dbReference>
<evidence type="ECO:0000256" key="4">
    <source>
        <dbReference type="ARBA" id="ARBA00022452"/>
    </source>
</evidence>
<evidence type="ECO:0000313" key="18">
    <source>
        <dbReference type="EMBL" id="MBD1393880.1"/>
    </source>
</evidence>
<dbReference type="RefSeq" id="WP_191163612.1">
    <property type="nucleotide sequence ID" value="NZ_JACWMX010000004.1"/>
</dbReference>
<evidence type="ECO:0000256" key="1">
    <source>
        <dbReference type="ARBA" id="ARBA00004571"/>
    </source>
</evidence>
<dbReference type="InterPro" id="IPR000531">
    <property type="entry name" value="Beta-barrel_TonB"/>
</dbReference>
<dbReference type="SUPFAM" id="SSF56935">
    <property type="entry name" value="Porins"/>
    <property type="match status" value="1"/>
</dbReference>
<dbReference type="InterPro" id="IPR008969">
    <property type="entry name" value="CarboxyPept-like_regulatory"/>
</dbReference>
<dbReference type="AlphaFoldDB" id="A0A926S1C6"/>
<dbReference type="Pfam" id="PF07715">
    <property type="entry name" value="Plug"/>
    <property type="match status" value="1"/>
</dbReference>
<keyword evidence="10 15" id="KW-0798">TonB box</keyword>
<dbReference type="Proteomes" id="UP000619078">
    <property type="component" value="Unassembled WGS sequence"/>
</dbReference>
<dbReference type="SUPFAM" id="SSF49464">
    <property type="entry name" value="Carboxypeptidase regulatory domain-like"/>
    <property type="match status" value="1"/>
</dbReference>
<dbReference type="PROSITE" id="PS52016">
    <property type="entry name" value="TONB_DEPENDENT_REC_3"/>
    <property type="match status" value="1"/>
</dbReference>
<evidence type="ECO:0000256" key="5">
    <source>
        <dbReference type="ARBA" id="ARBA00022496"/>
    </source>
</evidence>
<keyword evidence="19" id="KW-1185">Reference proteome</keyword>
<feature type="domain" description="TonB-dependent receptor-like beta-barrel" evidence="16">
    <location>
        <begin position="347"/>
        <end position="804"/>
    </location>
</feature>
<evidence type="ECO:0000256" key="10">
    <source>
        <dbReference type="ARBA" id="ARBA00023077"/>
    </source>
</evidence>
<evidence type="ECO:0000259" key="17">
    <source>
        <dbReference type="Pfam" id="PF07715"/>
    </source>
</evidence>
<keyword evidence="4 14" id="KW-1134">Transmembrane beta strand</keyword>
<evidence type="ECO:0000313" key="19">
    <source>
        <dbReference type="Proteomes" id="UP000619078"/>
    </source>
</evidence>
<comment type="subcellular location">
    <subcellularLocation>
        <location evidence="1 14">Cell outer membrane</location>
        <topology evidence="1 14">Multi-pass membrane protein</topology>
    </subcellularLocation>
</comment>
<feature type="domain" description="TonB-dependent receptor plug" evidence="17">
    <location>
        <begin position="147"/>
        <end position="240"/>
    </location>
</feature>
<proteinExistence type="inferred from homology"/>
<accession>A0A926S1C6</accession>
<dbReference type="GO" id="GO:0009279">
    <property type="term" value="C:cell outer membrane"/>
    <property type="evidence" value="ECO:0007669"/>
    <property type="project" value="UniProtKB-SubCell"/>
</dbReference>
<keyword evidence="11 14" id="KW-0472">Membrane</keyword>
<dbReference type="GO" id="GO:0015344">
    <property type="term" value="F:siderophore uptake transmembrane transporter activity"/>
    <property type="evidence" value="ECO:0007669"/>
    <property type="project" value="TreeGrafter"/>
</dbReference>
<organism evidence="18 19">
    <name type="scientific">Mucilaginibacter glaciei</name>
    <dbReference type="NCBI Taxonomy" id="2772109"/>
    <lineage>
        <taxon>Bacteria</taxon>
        <taxon>Pseudomonadati</taxon>
        <taxon>Bacteroidota</taxon>
        <taxon>Sphingobacteriia</taxon>
        <taxon>Sphingobacteriales</taxon>
        <taxon>Sphingobacteriaceae</taxon>
        <taxon>Mucilaginibacter</taxon>
    </lineage>
</organism>
<keyword evidence="3 14" id="KW-0813">Transport</keyword>
<dbReference type="Pfam" id="PF13715">
    <property type="entry name" value="CarbopepD_reg_2"/>
    <property type="match status" value="1"/>
</dbReference>
<sequence length="832" mass="91049">MKRFQPIPSQLFTVFTALFILLNISITYAQSSRGTVRGKVVTGKNQVASNVSIGLEGTNFGTTTNEIGEFSFRAPAGSYQIIISYVGVERVEVPVTIIAGQTVTVPQIAVNASMSQLSEVNIIASRANRFTARISTDAAKIPLAPLENSQSYSTVTSSLLKEQQVFNVEDALRNAPGIQKMWDATGRAGDGGGYFTLRGFVTQTRLRNGIAGLVTSGIDAVNIEKIEVIKGPSATLFGSTLTSFGGLVNRVTKKPYETFGLELGHTVGNYDLNRTTIDLNTPLGSNVAFRLNSAYNYEGSFQNYGKSRTFSAAPSLAIKANDKLSFLLEAEMFYGRNSAKPFFFFYDSPKAMGITKVSDLNIDYKNAYSNDNVSSYSRSLNYFAEAKYKFSEKLTSQTVFSSSNSFSNGASPYYYLVTDARAIDLTRDPITKISPLPDLPGEANYIYRNDQSTANSKLGAIEIQENINGDFNIGGMRHRFVVGLDFQRQNSNQIFFGNAYGVVPINDPNFDYSSFNKLLVDKTNAANPLTSANTYPYIYKTNTYSAYASDVINLTDRFIASVGLRVDRFENKGTFKLDGTPDAKPFGQTAFSPKFGLIYQPVKDALSLFANYQNGFQNPAPYTDANGQTVAPKIQNANQIEGGVKMALFNGKLNGTVSYYRINLTNVLRTLPGSGGQAIQVQDGTQNSKGFEAEVIANPIPSINIVAGFSYNDSKFTKADADVQGLRPNTAGSPYLGNFYVSYRLPESAVKGLGVGFGGNYASKNKIINSVSQGTFELPSYTVLNSNVFYDRAKYRFGLSVNNLTNKHYYTGYTTINPQRLRQVLLTATYKL</sequence>
<protein>
    <submittedName>
        <fullName evidence="18">TonB-dependent receptor</fullName>
    </submittedName>
</protein>
<keyword evidence="7" id="KW-0732">Signal</keyword>
<keyword evidence="8" id="KW-0408">Iron</keyword>
<evidence type="ECO:0000256" key="3">
    <source>
        <dbReference type="ARBA" id="ARBA00022448"/>
    </source>
</evidence>
<dbReference type="Pfam" id="PF00593">
    <property type="entry name" value="TonB_dep_Rec_b-barrel"/>
    <property type="match status" value="1"/>
</dbReference>
<evidence type="ECO:0000259" key="16">
    <source>
        <dbReference type="Pfam" id="PF00593"/>
    </source>
</evidence>
<evidence type="ECO:0000256" key="8">
    <source>
        <dbReference type="ARBA" id="ARBA00023004"/>
    </source>
</evidence>
<dbReference type="PANTHER" id="PTHR32552:SF68">
    <property type="entry name" value="FERRICHROME OUTER MEMBRANE TRANSPORTER_PHAGE RECEPTOR"/>
    <property type="match status" value="1"/>
</dbReference>
<evidence type="ECO:0000256" key="15">
    <source>
        <dbReference type="RuleBase" id="RU003357"/>
    </source>
</evidence>
<dbReference type="GO" id="GO:0038023">
    <property type="term" value="F:signaling receptor activity"/>
    <property type="evidence" value="ECO:0007669"/>
    <property type="project" value="InterPro"/>
</dbReference>
<gene>
    <name evidence="18" type="ORF">IDJ76_12295</name>
</gene>
<keyword evidence="9" id="KW-0406">Ion transport</keyword>
<keyword evidence="6 14" id="KW-0812">Transmembrane</keyword>
<dbReference type="InterPro" id="IPR039426">
    <property type="entry name" value="TonB-dep_rcpt-like"/>
</dbReference>
<evidence type="ECO:0000256" key="7">
    <source>
        <dbReference type="ARBA" id="ARBA00022729"/>
    </source>
</evidence>
<dbReference type="CDD" id="cd01347">
    <property type="entry name" value="ligand_gated_channel"/>
    <property type="match status" value="1"/>
</dbReference>
<dbReference type="GO" id="GO:0015891">
    <property type="term" value="P:siderophore transport"/>
    <property type="evidence" value="ECO:0007669"/>
    <property type="project" value="InterPro"/>
</dbReference>
<evidence type="ECO:0000256" key="2">
    <source>
        <dbReference type="ARBA" id="ARBA00009810"/>
    </source>
</evidence>
<dbReference type="Gene3D" id="2.60.40.1120">
    <property type="entry name" value="Carboxypeptidase-like, regulatory domain"/>
    <property type="match status" value="1"/>
</dbReference>
<evidence type="ECO:0000256" key="11">
    <source>
        <dbReference type="ARBA" id="ARBA00023136"/>
    </source>
</evidence>
<evidence type="ECO:0000256" key="9">
    <source>
        <dbReference type="ARBA" id="ARBA00023065"/>
    </source>
</evidence>
<dbReference type="EMBL" id="JACWMX010000004">
    <property type="protein sequence ID" value="MBD1393880.1"/>
    <property type="molecule type" value="Genomic_DNA"/>
</dbReference>
<dbReference type="InterPro" id="IPR012910">
    <property type="entry name" value="Plug_dom"/>
</dbReference>
<keyword evidence="12 18" id="KW-0675">Receptor</keyword>
<dbReference type="InterPro" id="IPR036942">
    <property type="entry name" value="Beta-barrel_TonB_sf"/>
</dbReference>
<dbReference type="NCBIfam" id="TIGR01783">
    <property type="entry name" value="TonB-siderophor"/>
    <property type="match status" value="1"/>
</dbReference>
<evidence type="ECO:0000256" key="12">
    <source>
        <dbReference type="ARBA" id="ARBA00023170"/>
    </source>
</evidence>
<evidence type="ECO:0000256" key="14">
    <source>
        <dbReference type="PROSITE-ProRule" id="PRU01360"/>
    </source>
</evidence>